<accession>A0ABU0W4J8</accession>
<dbReference type="InterPro" id="IPR046357">
    <property type="entry name" value="PPIase_dom_sf"/>
</dbReference>
<dbReference type="InterPro" id="IPR008880">
    <property type="entry name" value="Trigger_fac_C"/>
</dbReference>
<dbReference type="PIRSF" id="PIRSF003095">
    <property type="entry name" value="Trigger_factor"/>
    <property type="match status" value="1"/>
</dbReference>
<dbReference type="HAMAP" id="MF_00303">
    <property type="entry name" value="Trigger_factor_Tig"/>
    <property type="match status" value="1"/>
</dbReference>
<proteinExistence type="inferred from homology"/>
<keyword evidence="6 11" id="KW-0697">Rotamase</keyword>
<dbReference type="SUPFAM" id="SSF54534">
    <property type="entry name" value="FKBP-like"/>
    <property type="match status" value="1"/>
</dbReference>
<keyword evidence="17" id="KW-1185">Reference proteome</keyword>
<keyword evidence="7 11" id="KW-0143">Chaperone</keyword>
<dbReference type="InterPro" id="IPR027304">
    <property type="entry name" value="Trigger_fact/SurA_dom_sf"/>
</dbReference>
<evidence type="ECO:0000256" key="5">
    <source>
        <dbReference type="ARBA" id="ARBA00022618"/>
    </source>
</evidence>
<reference evidence="16 17" key="1">
    <citation type="submission" date="2023-08" db="EMBL/GenBank/DDBJ databases">
        <title>Whole-genome sequencing of halo(alkali)philic microorganisms from hypersaline lakes.</title>
        <authorList>
            <person name="Sorokin D.Y."/>
            <person name="Abbas B."/>
            <person name="Merkel A.Y."/>
        </authorList>
    </citation>
    <scope>NUCLEOTIDE SEQUENCE [LARGE SCALE GENOMIC DNA]</scope>
    <source>
        <strain evidence="16 17">AB-CW4</strain>
    </source>
</reference>
<evidence type="ECO:0000313" key="17">
    <source>
        <dbReference type="Proteomes" id="UP001239019"/>
    </source>
</evidence>
<evidence type="ECO:0000256" key="1">
    <source>
        <dbReference type="ARBA" id="ARBA00000971"/>
    </source>
</evidence>
<evidence type="ECO:0000256" key="7">
    <source>
        <dbReference type="ARBA" id="ARBA00023186"/>
    </source>
</evidence>
<dbReference type="Pfam" id="PF05698">
    <property type="entry name" value="Trigger_C"/>
    <property type="match status" value="1"/>
</dbReference>
<comment type="function">
    <text evidence="11">Involved in protein export. Acts as a chaperone by maintaining the newly synthesized protein in an open conformation. Functions as a peptidyl-prolyl cis-trans isomerase.</text>
</comment>
<dbReference type="InterPro" id="IPR008881">
    <property type="entry name" value="Trigger_fac_ribosome-bd_bac"/>
</dbReference>
<evidence type="ECO:0000256" key="9">
    <source>
        <dbReference type="ARBA" id="ARBA00023306"/>
    </source>
</evidence>
<dbReference type="SUPFAM" id="SSF102735">
    <property type="entry name" value="Trigger factor ribosome-binding domain"/>
    <property type="match status" value="1"/>
</dbReference>
<evidence type="ECO:0000256" key="8">
    <source>
        <dbReference type="ARBA" id="ARBA00023235"/>
    </source>
</evidence>
<dbReference type="InterPro" id="IPR036611">
    <property type="entry name" value="Trigger_fac_ribosome-bd_sf"/>
</dbReference>
<dbReference type="InterPro" id="IPR001179">
    <property type="entry name" value="PPIase_FKBP_dom"/>
</dbReference>
<dbReference type="Proteomes" id="UP001239019">
    <property type="component" value="Unassembled WGS sequence"/>
</dbReference>
<comment type="domain">
    <text evidence="11">Consists of 3 domains; the N-terminus binds the ribosome, the middle domain has PPIase activity, while the C-terminus has intrinsic chaperone activity on its own.</text>
</comment>
<evidence type="ECO:0000256" key="10">
    <source>
        <dbReference type="ARBA" id="ARBA00029986"/>
    </source>
</evidence>
<gene>
    <name evidence="11 16" type="primary">tig</name>
    <name evidence="16" type="ORF">RBH19_03550</name>
</gene>
<feature type="region of interest" description="Disordered" evidence="14">
    <location>
        <begin position="1"/>
        <end position="23"/>
    </location>
</feature>
<dbReference type="PANTHER" id="PTHR30560:SF3">
    <property type="entry name" value="TRIGGER FACTOR-LIKE PROTEIN TIG, CHLOROPLASTIC"/>
    <property type="match status" value="1"/>
</dbReference>
<comment type="similarity">
    <text evidence="2 11 13">Belongs to the FKBP-type PPIase family. Tig subfamily.</text>
</comment>
<dbReference type="Gene3D" id="3.30.70.1050">
    <property type="entry name" value="Trigger factor ribosome-binding domain"/>
    <property type="match status" value="1"/>
</dbReference>
<name>A0ABU0W4J8_9GAMM</name>
<evidence type="ECO:0000256" key="3">
    <source>
        <dbReference type="ARBA" id="ARBA00013194"/>
    </source>
</evidence>
<evidence type="ECO:0000256" key="14">
    <source>
        <dbReference type="SAM" id="MobiDB-lite"/>
    </source>
</evidence>
<dbReference type="GO" id="GO:0003755">
    <property type="term" value="F:peptidyl-prolyl cis-trans isomerase activity"/>
    <property type="evidence" value="ECO:0007669"/>
    <property type="project" value="UniProtKB-EC"/>
</dbReference>
<dbReference type="RefSeq" id="WP_306727440.1">
    <property type="nucleotide sequence ID" value="NZ_JAVDDT010000002.1"/>
</dbReference>
<evidence type="ECO:0000256" key="13">
    <source>
        <dbReference type="RuleBase" id="RU003914"/>
    </source>
</evidence>
<protein>
    <recommendedName>
        <fullName evidence="4 11">Trigger factor</fullName>
        <shortName evidence="11">TF</shortName>
        <ecNumber evidence="3 11">5.2.1.8</ecNumber>
    </recommendedName>
    <alternativeName>
        <fullName evidence="10 11">PPIase</fullName>
    </alternativeName>
</protein>
<evidence type="ECO:0000259" key="15">
    <source>
        <dbReference type="PROSITE" id="PS50059"/>
    </source>
</evidence>
<evidence type="ECO:0000256" key="12">
    <source>
        <dbReference type="PROSITE-ProRule" id="PRU00277"/>
    </source>
</evidence>
<evidence type="ECO:0000256" key="11">
    <source>
        <dbReference type="HAMAP-Rule" id="MF_00303"/>
    </source>
</evidence>
<comment type="catalytic activity">
    <reaction evidence="1 11 12">
        <text>[protein]-peptidylproline (omega=180) = [protein]-peptidylproline (omega=0)</text>
        <dbReference type="Rhea" id="RHEA:16237"/>
        <dbReference type="Rhea" id="RHEA-COMP:10747"/>
        <dbReference type="Rhea" id="RHEA-COMP:10748"/>
        <dbReference type="ChEBI" id="CHEBI:83833"/>
        <dbReference type="ChEBI" id="CHEBI:83834"/>
        <dbReference type="EC" id="5.2.1.8"/>
    </reaction>
</comment>
<organism evidence="16 17">
    <name type="scientific">Natronospira bacteriovora</name>
    <dbReference type="NCBI Taxonomy" id="3069753"/>
    <lineage>
        <taxon>Bacteria</taxon>
        <taxon>Pseudomonadati</taxon>
        <taxon>Pseudomonadota</taxon>
        <taxon>Gammaproteobacteria</taxon>
        <taxon>Natronospirales</taxon>
        <taxon>Natronospiraceae</taxon>
        <taxon>Natronospira</taxon>
    </lineage>
</organism>
<dbReference type="Gene3D" id="1.10.3120.10">
    <property type="entry name" value="Trigger factor, C-terminal domain"/>
    <property type="match status" value="1"/>
</dbReference>
<keyword evidence="9 11" id="KW-0131">Cell cycle</keyword>
<evidence type="ECO:0000256" key="6">
    <source>
        <dbReference type="ARBA" id="ARBA00023110"/>
    </source>
</evidence>
<dbReference type="Pfam" id="PF05697">
    <property type="entry name" value="Trigger_N"/>
    <property type="match status" value="1"/>
</dbReference>
<feature type="domain" description="PPIase FKBP-type" evidence="15">
    <location>
        <begin position="161"/>
        <end position="249"/>
    </location>
</feature>
<sequence>MQVSVESTGGLKRRMKVQVPAERVDQEVDSRLRSLGRKAKLPGFRPGKVPFKVLRQQYGDQVRAEVINEVVRSTYSEALSQESLRPAGGPEISDLKDEAGQELEYEAIFEVYPEIELNSIEGETIEKPDVEITDDDLEAMIENLRKQHGDFKAVDRAAKEGDQVRIDFVGKVDGEAFEGGTGEGVDVELGAGRLLEDFEKGLKGVKAGDEKEIKVKFPKDYGNEEIAGKKGVFDVKVHEVRELELPELDEAFCEKFGITEGGVEKLREEVKANMQRELDQTLDNHIREKALEKLVEKNDVEVPEAMVDAEIEQLKQDTLQRMGVTDPAKAPDLPRDMFVEQATRRVKVGLLMGEVIRKHELKPGEEAIKVVLDRLTAGQDNAEELAKQYRANPQAMQQIQSMALEQQVVDKLLDEAELKPVKKGFQDVMNFGR</sequence>
<evidence type="ECO:0000256" key="4">
    <source>
        <dbReference type="ARBA" id="ARBA00016902"/>
    </source>
</evidence>
<dbReference type="SUPFAM" id="SSF109998">
    <property type="entry name" value="Triger factor/SurA peptide-binding domain-like"/>
    <property type="match status" value="1"/>
</dbReference>
<comment type="subcellular location">
    <subcellularLocation>
        <location evidence="11">Cytoplasm</location>
    </subcellularLocation>
    <text evidence="11">About half TF is bound to the ribosome near the polypeptide exit tunnel while the other half is free in the cytoplasm.</text>
</comment>
<dbReference type="NCBIfam" id="TIGR00115">
    <property type="entry name" value="tig"/>
    <property type="match status" value="1"/>
</dbReference>
<evidence type="ECO:0000256" key="2">
    <source>
        <dbReference type="ARBA" id="ARBA00005464"/>
    </source>
</evidence>
<dbReference type="PROSITE" id="PS50059">
    <property type="entry name" value="FKBP_PPIASE"/>
    <property type="match status" value="1"/>
</dbReference>
<dbReference type="EMBL" id="JAVDDT010000002">
    <property type="protein sequence ID" value="MDQ2068944.1"/>
    <property type="molecule type" value="Genomic_DNA"/>
</dbReference>
<dbReference type="Pfam" id="PF00254">
    <property type="entry name" value="FKBP_C"/>
    <property type="match status" value="1"/>
</dbReference>
<keyword evidence="11" id="KW-0963">Cytoplasm</keyword>
<dbReference type="Gene3D" id="3.10.50.40">
    <property type="match status" value="1"/>
</dbReference>
<keyword evidence="5 11" id="KW-0132">Cell division</keyword>
<dbReference type="InterPro" id="IPR005215">
    <property type="entry name" value="Trig_fac"/>
</dbReference>
<dbReference type="PANTHER" id="PTHR30560">
    <property type="entry name" value="TRIGGER FACTOR CHAPERONE AND PEPTIDYL-PROLYL CIS/TRANS ISOMERASE"/>
    <property type="match status" value="1"/>
</dbReference>
<evidence type="ECO:0000313" key="16">
    <source>
        <dbReference type="EMBL" id="MDQ2068944.1"/>
    </source>
</evidence>
<keyword evidence="8 11" id="KW-0413">Isomerase</keyword>
<dbReference type="InterPro" id="IPR037041">
    <property type="entry name" value="Trigger_fac_C_sf"/>
</dbReference>
<comment type="caution">
    <text evidence="16">The sequence shown here is derived from an EMBL/GenBank/DDBJ whole genome shotgun (WGS) entry which is preliminary data.</text>
</comment>
<dbReference type="EC" id="5.2.1.8" evidence="3 11"/>